<dbReference type="EMBL" id="JACONZ010000004">
    <property type="protein sequence ID" value="MBC5582132.1"/>
    <property type="molecule type" value="Genomic_DNA"/>
</dbReference>
<proteinExistence type="predicted"/>
<accession>A0A923IAY2</accession>
<dbReference type="PANTHER" id="PTHR43847">
    <property type="entry name" value="BLL3993 PROTEIN"/>
    <property type="match status" value="1"/>
</dbReference>
<gene>
    <name evidence="6" type="ORF">H8S23_11500</name>
</gene>
<keyword evidence="7" id="KW-1185">Reference proteome</keyword>
<feature type="transmembrane region" description="Helical" evidence="5">
    <location>
        <begin position="6"/>
        <end position="27"/>
    </location>
</feature>
<keyword evidence="2 5" id="KW-0812">Transmembrane</keyword>
<feature type="transmembrane region" description="Helical" evidence="5">
    <location>
        <begin position="87"/>
        <end position="108"/>
    </location>
</feature>
<dbReference type="InterPro" id="IPR052527">
    <property type="entry name" value="Metal_cation-efflux_comp"/>
</dbReference>
<dbReference type="PANTHER" id="PTHR43847:SF1">
    <property type="entry name" value="BLL3993 PROTEIN"/>
    <property type="match status" value="1"/>
</dbReference>
<name>A0A923IAY2_9FIRM</name>
<protein>
    <submittedName>
        <fullName evidence="6">Isoprenylcysteine carboxylmethyltransferase family protein</fullName>
    </submittedName>
</protein>
<dbReference type="InterPro" id="IPR007318">
    <property type="entry name" value="Phopholipid_MeTrfase"/>
</dbReference>
<comment type="caution">
    <text evidence="6">The sequence shown here is derived from an EMBL/GenBank/DDBJ whole genome shotgun (WGS) entry which is preliminary data.</text>
</comment>
<evidence type="ECO:0000256" key="2">
    <source>
        <dbReference type="ARBA" id="ARBA00022692"/>
    </source>
</evidence>
<dbReference type="GO" id="GO:0012505">
    <property type="term" value="C:endomembrane system"/>
    <property type="evidence" value="ECO:0007669"/>
    <property type="project" value="UniProtKB-SubCell"/>
</dbReference>
<dbReference type="RefSeq" id="WP_186888479.1">
    <property type="nucleotide sequence ID" value="NZ_JACONZ010000004.1"/>
</dbReference>
<evidence type="ECO:0000256" key="1">
    <source>
        <dbReference type="ARBA" id="ARBA00004127"/>
    </source>
</evidence>
<dbReference type="AlphaFoldDB" id="A0A923IAY2"/>
<dbReference type="Gene3D" id="1.20.120.1630">
    <property type="match status" value="1"/>
</dbReference>
<dbReference type="Pfam" id="PF04191">
    <property type="entry name" value="PEMT"/>
    <property type="match status" value="1"/>
</dbReference>
<organism evidence="6 7">
    <name type="scientific">Anaerofilum hominis</name>
    <dbReference type="NCBI Taxonomy" id="2763016"/>
    <lineage>
        <taxon>Bacteria</taxon>
        <taxon>Bacillati</taxon>
        <taxon>Bacillota</taxon>
        <taxon>Clostridia</taxon>
        <taxon>Eubacteriales</taxon>
        <taxon>Oscillospiraceae</taxon>
        <taxon>Anaerofilum</taxon>
    </lineage>
</organism>
<evidence type="ECO:0000256" key="3">
    <source>
        <dbReference type="ARBA" id="ARBA00022989"/>
    </source>
</evidence>
<evidence type="ECO:0000256" key="4">
    <source>
        <dbReference type="ARBA" id="ARBA00023136"/>
    </source>
</evidence>
<reference evidence="6" key="1">
    <citation type="submission" date="2020-08" db="EMBL/GenBank/DDBJ databases">
        <title>Genome public.</title>
        <authorList>
            <person name="Liu C."/>
            <person name="Sun Q."/>
        </authorList>
    </citation>
    <scope>NUCLEOTIDE SEQUENCE</scope>
    <source>
        <strain evidence="6">BX8</strain>
    </source>
</reference>
<sequence length="194" mass="21340">MDRLLNWMGLTAWALFYLIYFVKNLLLRRHGIRANRIGKGQKGRTAARVERLLGPVTLMLGVLQPLSFQPGLLKPLALPEAVRGAGLLLAFAGDAVFLLSVICMGANWRAGVDATQRTALVTGGVYARSRNPAFLGFDLLYLGLALAAPAPLHLALAALGVLVLHLQILQEEAYLTAVFGDAYEQYRRRVRRYL</sequence>
<evidence type="ECO:0000313" key="6">
    <source>
        <dbReference type="EMBL" id="MBC5582132.1"/>
    </source>
</evidence>
<keyword evidence="4 5" id="KW-0472">Membrane</keyword>
<comment type="subcellular location">
    <subcellularLocation>
        <location evidence="1">Endomembrane system</location>
        <topology evidence="1">Multi-pass membrane protein</topology>
    </subcellularLocation>
</comment>
<evidence type="ECO:0000313" key="7">
    <source>
        <dbReference type="Proteomes" id="UP000659630"/>
    </source>
</evidence>
<dbReference type="Proteomes" id="UP000659630">
    <property type="component" value="Unassembled WGS sequence"/>
</dbReference>
<keyword evidence="3 5" id="KW-1133">Transmembrane helix</keyword>
<evidence type="ECO:0000256" key="5">
    <source>
        <dbReference type="SAM" id="Phobius"/>
    </source>
</evidence>
<feature type="transmembrane region" description="Helical" evidence="5">
    <location>
        <begin position="139"/>
        <end position="166"/>
    </location>
</feature>